<dbReference type="OrthoDB" id="195817at2759"/>
<evidence type="ECO:0000256" key="1">
    <source>
        <dbReference type="ARBA" id="ARBA00004477"/>
    </source>
</evidence>
<evidence type="ECO:0000313" key="17">
    <source>
        <dbReference type="Proteomes" id="UP000727407"/>
    </source>
</evidence>
<dbReference type="Proteomes" id="UP000727407">
    <property type="component" value="Unassembled WGS sequence"/>
</dbReference>
<comment type="similarity">
    <text evidence="2">Belongs to the TMEM38 family.</text>
</comment>
<keyword evidence="5" id="KW-0812">Transmembrane</keyword>
<dbReference type="EMBL" id="QNUK01000214">
    <property type="protein sequence ID" value="KAF5898013.1"/>
    <property type="molecule type" value="Genomic_DNA"/>
</dbReference>
<keyword evidence="9" id="KW-1133">Transmembrane helix</keyword>
<keyword evidence="6" id="KW-0256">Endoplasmic reticulum</keyword>
<evidence type="ECO:0000256" key="4">
    <source>
        <dbReference type="ARBA" id="ARBA00022538"/>
    </source>
</evidence>
<comment type="subunit">
    <text evidence="15">Homotrimer; conformation seems to be controled by binding to diacylglycerol (DAG).</text>
</comment>
<evidence type="ECO:0000256" key="12">
    <source>
        <dbReference type="ARBA" id="ARBA00023303"/>
    </source>
</evidence>
<evidence type="ECO:0000256" key="5">
    <source>
        <dbReference type="ARBA" id="ARBA00022692"/>
    </source>
</evidence>
<dbReference type="GO" id="GO:0005267">
    <property type="term" value="F:potassium channel activity"/>
    <property type="evidence" value="ECO:0007669"/>
    <property type="project" value="UniProtKB-KW"/>
</dbReference>
<protein>
    <submittedName>
        <fullName evidence="16">Trimeric intracellular cation channel type B</fullName>
    </submittedName>
</protein>
<evidence type="ECO:0000256" key="8">
    <source>
        <dbReference type="ARBA" id="ARBA00022958"/>
    </source>
</evidence>
<keyword evidence="11" id="KW-0472">Membrane</keyword>
<proteinExistence type="inferred from homology"/>
<evidence type="ECO:0000256" key="14">
    <source>
        <dbReference type="ARBA" id="ARBA00045968"/>
    </source>
</evidence>
<evidence type="ECO:0000256" key="3">
    <source>
        <dbReference type="ARBA" id="ARBA00022448"/>
    </source>
</evidence>
<evidence type="ECO:0000256" key="6">
    <source>
        <dbReference type="ARBA" id="ARBA00022824"/>
    </source>
</evidence>
<evidence type="ECO:0000256" key="13">
    <source>
        <dbReference type="ARBA" id="ARBA00034430"/>
    </source>
</evidence>
<feature type="non-terminal residue" evidence="16">
    <location>
        <position position="348"/>
    </location>
</feature>
<keyword evidence="17" id="KW-1185">Reference proteome</keyword>
<keyword evidence="4" id="KW-0633">Potassium transport</keyword>
<dbReference type="Pfam" id="PF05197">
    <property type="entry name" value="TRIC"/>
    <property type="match status" value="1"/>
</dbReference>
<evidence type="ECO:0000313" key="16">
    <source>
        <dbReference type="EMBL" id="KAF5898013.1"/>
    </source>
</evidence>
<reference evidence="16" key="1">
    <citation type="submission" date="2020-07" db="EMBL/GenBank/DDBJ databases">
        <title>Clarias magur genome sequencing, assembly and annotation.</title>
        <authorList>
            <person name="Kushwaha B."/>
            <person name="Kumar R."/>
            <person name="Das P."/>
            <person name="Joshi C.G."/>
            <person name="Kumar D."/>
            <person name="Nagpure N.S."/>
            <person name="Pandey M."/>
            <person name="Agarwal S."/>
            <person name="Srivastava S."/>
            <person name="Singh M."/>
            <person name="Sahoo L."/>
            <person name="Jayasankar P."/>
            <person name="Meher P.K."/>
            <person name="Koringa P.G."/>
            <person name="Iquebal M.A."/>
            <person name="Das S.P."/>
            <person name="Bit A."/>
            <person name="Patnaik S."/>
            <person name="Patel N."/>
            <person name="Shah T.M."/>
            <person name="Hinsu A."/>
            <person name="Jena J.K."/>
        </authorList>
    </citation>
    <scope>NUCLEOTIDE SEQUENCE</scope>
    <source>
        <strain evidence="16">CIFAMagur01</strain>
        <tissue evidence="16">Testis</tissue>
    </source>
</reference>
<accession>A0A8J4TZX5</accession>
<evidence type="ECO:0000256" key="10">
    <source>
        <dbReference type="ARBA" id="ARBA00023065"/>
    </source>
</evidence>
<dbReference type="PANTHER" id="PTHR12454">
    <property type="entry name" value="TRIMERIC INTRACELLULAR CATION CHANNEL"/>
    <property type="match status" value="1"/>
</dbReference>
<comment type="function">
    <text evidence="14">Intracellular monovalent cation channel required for maintenance of rapid intracellular calcium release. Acts as a potassium counter-ion channel that functions in synchronization with calcium release from intracellular stores. Activated by increased cytosolic Ca(2+) levels.</text>
</comment>
<dbReference type="InterPro" id="IPR007866">
    <property type="entry name" value="TRIC_channel"/>
</dbReference>
<evidence type="ECO:0000256" key="11">
    <source>
        <dbReference type="ARBA" id="ARBA00023136"/>
    </source>
</evidence>
<sequence length="348" mass="39254">MHLNFLTLRLQAYGSITSITNKTRQRHGLSYSVRVIENTIDNSSRKPIIRILKTAMLYDHFRGMVYQLEAFQCPYLRLIQNMNPSGFLHQLLSVNELAVALSKLSMFPYFDAAHYIVSVMALREQPGALEVSRRSPLACWFSAMLYCFGGAILSGVIMAEAPVEPLANSTNILLASLMWYMVFYCPQDVAYSCTTILPIRLVLTAMKEVTRTWKVLGGVTQASKKYKDSLFVMIAVGWAKGAGGGLMSNFEQLVRGIWKPETNELLKMTYPTKVTLIGSVLFSLQQCQYLPMQRPQLMLLYTMFIVINKTVFALRLCGPCSLFARVDGVRSLLVWTAFTVVQMLFAVQ</sequence>
<keyword evidence="8" id="KW-0630">Potassium</keyword>
<organism evidence="16 17">
    <name type="scientific">Clarias magur</name>
    <name type="common">Asian catfish</name>
    <name type="synonym">Macropteronotus magur</name>
    <dbReference type="NCBI Taxonomy" id="1594786"/>
    <lineage>
        <taxon>Eukaryota</taxon>
        <taxon>Metazoa</taxon>
        <taxon>Chordata</taxon>
        <taxon>Craniata</taxon>
        <taxon>Vertebrata</taxon>
        <taxon>Euteleostomi</taxon>
        <taxon>Actinopterygii</taxon>
        <taxon>Neopterygii</taxon>
        <taxon>Teleostei</taxon>
        <taxon>Ostariophysi</taxon>
        <taxon>Siluriformes</taxon>
        <taxon>Clariidae</taxon>
        <taxon>Clarias</taxon>
    </lineage>
</organism>
<gene>
    <name evidence="16" type="primary">tmem38b</name>
    <name evidence="16" type="ORF">DAT39_012265</name>
</gene>
<keyword evidence="3" id="KW-0813">Transport</keyword>
<name>A0A8J4TZX5_CLAMG</name>
<keyword evidence="10" id="KW-0406">Ion transport</keyword>
<dbReference type="PANTHER" id="PTHR12454:SF5">
    <property type="entry name" value="TRIMERIC INTRACELLULAR CATION CHANNEL TYPE B"/>
    <property type="match status" value="1"/>
</dbReference>
<comment type="caution">
    <text evidence="16">The sequence shown here is derived from an EMBL/GenBank/DDBJ whole genome shotgun (WGS) entry which is preliminary data.</text>
</comment>
<evidence type="ECO:0000256" key="2">
    <source>
        <dbReference type="ARBA" id="ARBA00005766"/>
    </source>
</evidence>
<dbReference type="GO" id="GO:0005789">
    <property type="term" value="C:endoplasmic reticulum membrane"/>
    <property type="evidence" value="ECO:0007669"/>
    <property type="project" value="UniProtKB-SubCell"/>
</dbReference>
<evidence type="ECO:0000256" key="15">
    <source>
        <dbReference type="ARBA" id="ARBA00047059"/>
    </source>
</evidence>
<evidence type="ECO:0000256" key="9">
    <source>
        <dbReference type="ARBA" id="ARBA00022989"/>
    </source>
</evidence>
<evidence type="ECO:0000256" key="7">
    <source>
        <dbReference type="ARBA" id="ARBA00022826"/>
    </source>
</evidence>
<comment type="subcellular location">
    <subcellularLocation>
        <location evidence="1">Endoplasmic reticulum membrane</location>
        <topology evidence="1">Multi-pass membrane protein</topology>
    </subcellularLocation>
</comment>
<dbReference type="GO" id="GO:0042802">
    <property type="term" value="F:identical protein binding"/>
    <property type="evidence" value="ECO:0007669"/>
    <property type="project" value="InterPro"/>
</dbReference>
<dbReference type="AlphaFoldDB" id="A0A8J4TZX5"/>
<keyword evidence="12" id="KW-0407">Ion channel</keyword>
<comment type="catalytic activity">
    <reaction evidence="13">
        <text>K(+)(in) = K(+)(out)</text>
        <dbReference type="Rhea" id="RHEA:29463"/>
        <dbReference type="ChEBI" id="CHEBI:29103"/>
    </reaction>
</comment>
<keyword evidence="7" id="KW-0631">Potassium channel</keyword>